<keyword evidence="2" id="KW-1185">Reference proteome</keyword>
<dbReference type="AlphaFoldDB" id="A0A7J0EEH5"/>
<proteinExistence type="predicted"/>
<keyword evidence="1" id="KW-0808">Transferase</keyword>
<comment type="caution">
    <text evidence="1">The sequence shown here is derived from an EMBL/GenBank/DDBJ whole genome shotgun (WGS) entry which is preliminary data.</text>
</comment>
<evidence type="ECO:0000313" key="2">
    <source>
        <dbReference type="Proteomes" id="UP000585474"/>
    </source>
</evidence>
<protein>
    <submittedName>
        <fullName evidence="1">Formyltransferase</fullName>
    </submittedName>
</protein>
<dbReference type="Proteomes" id="UP000585474">
    <property type="component" value="Unassembled WGS sequence"/>
</dbReference>
<accession>A0A7J0EEH5</accession>
<dbReference type="OrthoDB" id="10268103at2759"/>
<evidence type="ECO:0000313" key="1">
    <source>
        <dbReference type="EMBL" id="GFY84770.1"/>
    </source>
</evidence>
<name>A0A7J0EEH5_9ERIC</name>
<dbReference type="EMBL" id="BJWL01000003">
    <property type="protein sequence ID" value="GFY84770.1"/>
    <property type="molecule type" value="Genomic_DNA"/>
</dbReference>
<gene>
    <name evidence="1" type="ORF">Acr_03g0015440</name>
</gene>
<sequence length="82" mass="8803">MIVVIDKVAIAGERRKHKEGNVAASVLDALFDASSAPDSLFDVAAIVTQPPSGRDRGRKVMPSPVAQHALDRGFPFGFDFHT</sequence>
<dbReference type="GO" id="GO:0016740">
    <property type="term" value="F:transferase activity"/>
    <property type="evidence" value="ECO:0007669"/>
    <property type="project" value="UniProtKB-KW"/>
</dbReference>
<dbReference type="SUPFAM" id="SSF53328">
    <property type="entry name" value="Formyltransferase"/>
    <property type="match status" value="1"/>
</dbReference>
<dbReference type="Gene3D" id="3.40.50.170">
    <property type="entry name" value="Formyl transferase, N-terminal domain"/>
    <property type="match status" value="1"/>
</dbReference>
<reference evidence="1 2" key="1">
    <citation type="submission" date="2019-07" db="EMBL/GenBank/DDBJ databases">
        <title>De Novo Assembly of kiwifruit Actinidia rufa.</title>
        <authorList>
            <person name="Sugita-Konishi S."/>
            <person name="Sato K."/>
            <person name="Mori E."/>
            <person name="Abe Y."/>
            <person name="Kisaki G."/>
            <person name="Hamano K."/>
            <person name="Suezawa K."/>
            <person name="Otani M."/>
            <person name="Fukuda T."/>
            <person name="Manabe T."/>
            <person name="Gomi K."/>
            <person name="Tabuchi M."/>
            <person name="Akimitsu K."/>
            <person name="Kataoka I."/>
        </authorList>
    </citation>
    <scope>NUCLEOTIDE SEQUENCE [LARGE SCALE GENOMIC DNA]</scope>
    <source>
        <strain evidence="2">cv. Fuchu</strain>
    </source>
</reference>
<dbReference type="InterPro" id="IPR036477">
    <property type="entry name" value="Formyl_transf_N_sf"/>
</dbReference>
<organism evidence="1 2">
    <name type="scientific">Actinidia rufa</name>
    <dbReference type="NCBI Taxonomy" id="165716"/>
    <lineage>
        <taxon>Eukaryota</taxon>
        <taxon>Viridiplantae</taxon>
        <taxon>Streptophyta</taxon>
        <taxon>Embryophyta</taxon>
        <taxon>Tracheophyta</taxon>
        <taxon>Spermatophyta</taxon>
        <taxon>Magnoliopsida</taxon>
        <taxon>eudicotyledons</taxon>
        <taxon>Gunneridae</taxon>
        <taxon>Pentapetalae</taxon>
        <taxon>asterids</taxon>
        <taxon>Ericales</taxon>
        <taxon>Actinidiaceae</taxon>
        <taxon>Actinidia</taxon>
    </lineage>
</organism>